<accession>A0A1A9UG09</accession>
<dbReference type="AlphaFoldDB" id="A0A1A9UG09"/>
<dbReference type="Proteomes" id="UP000078200">
    <property type="component" value="Unassembled WGS sequence"/>
</dbReference>
<keyword evidence="2" id="KW-1185">Reference proteome</keyword>
<evidence type="ECO:0000313" key="1">
    <source>
        <dbReference type="EnsemblMetazoa" id="GAUT003657-PA"/>
    </source>
</evidence>
<reference evidence="1" key="1">
    <citation type="submission" date="2020-05" db="UniProtKB">
        <authorList>
            <consortium name="EnsemblMetazoa"/>
        </authorList>
    </citation>
    <scope>IDENTIFICATION</scope>
    <source>
        <strain evidence="1">TTRI</strain>
    </source>
</reference>
<evidence type="ECO:0000313" key="2">
    <source>
        <dbReference type="Proteomes" id="UP000078200"/>
    </source>
</evidence>
<organism evidence="1 2">
    <name type="scientific">Glossina austeni</name>
    <name type="common">Savannah tsetse fly</name>
    <dbReference type="NCBI Taxonomy" id="7395"/>
    <lineage>
        <taxon>Eukaryota</taxon>
        <taxon>Metazoa</taxon>
        <taxon>Ecdysozoa</taxon>
        <taxon>Arthropoda</taxon>
        <taxon>Hexapoda</taxon>
        <taxon>Insecta</taxon>
        <taxon>Pterygota</taxon>
        <taxon>Neoptera</taxon>
        <taxon>Endopterygota</taxon>
        <taxon>Diptera</taxon>
        <taxon>Brachycera</taxon>
        <taxon>Muscomorpha</taxon>
        <taxon>Hippoboscoidea</taxon>
        <taxon>Glossinidae</taxon>
        <taxon>Glossina</taxon>
    </lineage>
</organism>
<proteinExistence type="predicted"/>
<dbReference type="EnsemblMetazoa" id="GAUT003657-RA">
    <property type="protein sequence ID" value="GAUT003657-PA"/>
    <property type="gene ID" value="GAUT003657"/>
</dbReference>
<dbReference type="VEuPathDB" id="VectorBase:GAUT003657"/>
<sequence>MFSDRKIEKNTTQIIVLLLTLCDGFRKRLYAYRMYSESPFESSSCLCSDANALKFAQQSDILPEFLEDLHQLLHKRREPFILSNPLVPPPPWLQYTVSGIVLKIGSGHFAM</sequence>
<name>A0A1A9UG09_GLOAU</name>
<protein>
    <submittedName>
        <fullName evidence="1">Uncharacterized protein</fullName>
    </submittedName>
</protein>